<dbReference type="PANTHER" id="PTHR36195">
    <property type="entry name" value="DOMAIN PROTEIN, PUTATIVE (AFU_ORTHOLOGUE AFUA_5G01990)-RELATED-RELATED"/>
    <property type="match status" value="1"/>
</dbReference>
<dbReference type="OrthoDB" id="3358373at2759"/>
<dbReference type="AlphaFoldDB" id="A0A316UDA9"/>
<dbReference type="PANTHER" id="PTHR36195:SF4">
    <property type="entry name" value="DOMAIN PROTEIN, PUTATIVE (AFU_ORTHOLOGUE AFUA_5G01990)-RELATED"/>
    <property type="match status" value="1"/>
</dbReference>
<gene>
    <name evidence="1" type="ORF">BCV69DRAFT_111385</name>
</gene>
<dbReference type="InterPro" id="IPR020835">
    <property type="entry name" value="Catalase_sf"/>
</dbReference>
<keyword evidence="2" id="KW-1185">Reference proteome</keyword>
<dbReference type="RefSeq" id="XP_025350346.1">
    <property type="nucleotide sequence ID" value="XM_025489086.1"/>
</dbReference>
<dbReference type="STRING" id="1684307.A0A316UDA9"/>
<protein>
    <submittedName>
        <fullName evidence="1">Heme-dependent catalase</fullName>
    </submittedName>
</protein>
<evidence type="ECO:0000313" key="1">
    <source>
        <dbReference type="EMBL" id="PWN23186.1"/>
    </source>
</evidence>
<dbReference type="SUPFAM" id="SSF56634">
    <property type="entry name" value="Heme-dependent catalase-like"/>
    <property type="match status" value="1"/>
</dbReference>
<proteinExistence type="predicted"/>
<accession>A0A316UDA9</accession>
<dbReference type="GO" id="GO:0020037">
    <property type="term" value="F:heme binding"/>
    <property type="evidence" value="ECO:0007669"/>
    <property type="project" value="InterPro"/>
</dbReference>
<dbReference type="Proteomes" id="UP000245942">
    <property type="component" value="Unassembled WGS sequence"/>
</dbReference>
<dbReference type="Gene3D" id="2.40.180.10">
    <property type="entry name" value="Catalase core domain"/>
    <property type="match status" value="1"/>
</dbReference>
<dbReference type="EMBL" id="KZ819322">
    <property type="protein sequence ID" value="PWN23186.1"/>
    <property type="molecule type" value="Genomic_DNA"/>
</dbReference>
<sequence length="404" mass="45938">MHEPCPRFPAIPLHIRSSRNPSTAPTSFHCHIDIMTAEKYVRWDESDVEYGAGKEEDELINEISRQINTAQSAHWEEHRHAFSGTHVKTHAIVKGEMEVLADLPPQLAQGFFSRPGKYPIGLRHSTETTALIDDRVRQPRGLGIKIFNVEGPKLRQDGKDPKTQDFEFNSAPTLELANARTCRDIIGLRLQHGGCPADLDAALKKRDDYESQDARNRIPTIPLFSQRQYSQSAFRYGDYIAKFALIPATEVGGAKCPMAQVQDKDKELTAADGPHAYKSYTTDFYAHHEALYDFQVQLLEREFFDSNGKGDLIEDARIDWPQDKYPYITVAKVRIPPQDAFSFRRVAFWENEIRVDPWHGLVVHKPLGSINRVRKGVYKASSAFRRKLNNTHEVTVSSVDDIPD</sequence>
<evidence type="ECO:0000313" key="2">
    <source>
        <dbReference type="Proteomes" id="UP000245942"/>
    </source>
</evidence>
<reference evidence="1 2" key="1">
    <citation type="journal article" date="2018" name="Mol. Biol. Evol.">
        <title>Broad Genomic Sampling Reveals a Smut Pathogenic Ancestry of the Fungal Clade Ustilaginomycotina.</title>
        <authorList>
            <person name="Kijpornyongpan T."/>
            <person name="Mondo S.J."/>
            <person name="Barry K."/>
            <person name="Sandor L."/>
            <person name="Lee J."/>
            <person name="Lipzen A."/>
            <person name="Pangilinan J."/>
            <person name="LaButti K."/>
            <person name="Hainaut M."/>
            <person name="Henrissat B."/>
            <person name="Grigoriev I.V."/>
            <person name="Spatafora J.W."/>
            <person name="Aime M.C."/>
        </authorList>
    </citation>
    <scope>NUCLEOTIDE SEQUENCE [LARGE SCALE GENOMIC DNA]</scope>
    <source>
        <strain evidence="1 2">MCA 4718</strain>
    </source>
</reference>
<name>A0A316UDA9_9BASI</name>
<dbReference type="GeneID" id="37010820"/>
<organism evidence="1 2">
    <name type="scientific">Pseudomicrostroma glucosiphilum</name>
    <dbReference type="NCBI Taxonomy" id="1684307"/>
    <lineage>
        <taxon>Eukaryota</taxon>
        <taxon>Fungi</taxon>
        <taxon>Dikarya</taxon>
        <taxon>Basidiomycota</taxon>
        <taxon>Ustilaginomycotina</taxon>
        <taxon>Exobasidiomycetes</taxon>
        <taxon>Microstromatales</taxon>
        <taxon>Microstromatales incertae sedis</taxon>
        <taxon>Pseudomicrostroma</taxon>
    </lineage>
</organism>